<sequence length="50" mass="6102">MLLVFGTDKNIPRKEFLVYNNTFDRDTFKKFIFLVVFFRSPLLNMNKNRI</sequence>
<evidence type="ECO:0000313" key="1">
    <source>
        <dbReference type="EMBL" id="EJF75164.1"/>
    </source>
</evidence>
<gene>
    <name evidence="1" type="ORF">MEC_00640</name>
</gene>
<dbReference type="EMBL" id="AIME01000004">
    <property type="protein sequence ID" value="EJF75164.1"/>
    <property type="molecule type" value="Genomic_DNA"/>
</dbReference>
<comment type="caution">
    <text evidence="1">The sequence shown here is derived from an EMBL/GenBank/DDBJ whole genome shotgun (WGS) entry which is preliminary data.</text>
</comment>
<organism evidence="1 2">
    <name type="scientific">Bartonella alsatica IBS 382</name>
    <dbReference type="NCBI Taxonomy" id="1094551"/>
    <lineage>
        <taxon>Bacteria</taxon>
        <taxon>Pseudomonadati</taxon>
        <taxon>Pseudomonadota</taxon>
        <taxon>Alphaproteobacteria</taxon>
        <taxon>Hyphomicrobiales</taxon>
        <taxon>Bartonellaceae</taxon>
        <taxon>Bartonella</taxon>
    </lineage>
</organism>
<reference evidence="1 2" key="1">
    <citation type="submission" date="2012-03" db="EMBL/GenBank/DDBJ databases">
        <title>The Genome Sequence of Bartonella alsatica IBS 382.</title>
        <authorList>
            <consortium name="The Broad Institute Genome Sequencing Platform"/>
            <consortium name="The Broad Institute Genome Sequencing Center for Infectious Disease"/>
            <person name="Feldgarden M."/>
            <person name="Kirby J."/>
            <person name="Kosoy M."/>
            <person name="Birtles R."/>
            <person name="Probert W.S."/>
            <person name="Chiaraviglio L."/>
            <person name="Young S.K."/>
            <person name="Zeng Q."/>
            <person name="Gargeya S."/>
            <person name="Fitzgerald M."/>
            <person name="Haas B."/>
            <person name="Abouelleil A."/>
            <person name="Alvarado L."/>
            <person name="Arachchi H.M."/>
            <person name="Berlin A."/>
            <person name="Chapman S.B."/>
            <person name="Gearin G."/>
            <person name="Goldberg J."/>
            <person name="Griggs A."/>
            <person name="Gujja S."/>
            <person name="Hansen M."/>
            <person name="Heiman D."/>
            <person name="Howarth C."/>
            <person name="Larimer J."/>
            <person name="Lui A."/>
            <person name="MacDonald P.J.P."/>
            <person name="McCowen C."/>
            <person name="Montmayeur A."/>
            <person name="Murphy C."/>
            <person name="Neiman D."/>
            <person name="Pearson M."/>
            <person name="Priest M."/>
            <person name="Roberts A."/>
            <person name="Saif S."/>
            <person name="Shea T."/>
            <person name="Sisk P."/>
            <person name="Stolte C."/>
            <person name="Sykes S."/>
            <person name="Wortman J."/>
            <person name="Nusbaum C."/>
            <person name="Birren B."/>
        </authorList>
    </citation>
    <scope>NUCLEOTIDE SEQUENCE [LARGE SCALE GENOMIC DNA]</scope>
    <source>
        <strain evidence="1 2">IBS 382</strain>
    </source>
</reference>
<accession>J0PY73</accession>
<evidence type="ECO:0000313" key="2">
    <source>
        <dbReference type="Proteomes" id="UP000008761"/>
    </source>
</evidence>
<protein>
    <submittedName>
        <fullName evidence="1">Uncharacterized protein</fullName>
    </submittedName>
</protein>
<name>J0PY73_9HYPH</name>
<proteinExistence type="predicted"/>
<dbReference type="Proteomes" id="UP000008761">
    <property type="component" value="Unassembled WGS sequence"/>
</dbReference>
<dbReference type="AlphaFoldDB" id="J0PY73"/>
<dbReference type="HOGENOM" id="CLU_3114940_0_0_5"/>